<proteinExistence type="predicted"/>
<evidence type="ECO:0000313" key="1">
    <source>
        <dbReference type="EMBL" id="GLK89226.1"/>
    </source>
</evidence>
<dbReference type="AlphaFoldDB" id="A0A9W6K6Q1"/>
<name>A0A9W6K6Q1_9PSED</name>
<reference evidence="1" key="2">
    <citation type="submission" date="2023-01" db="EMBL/GenBank/DDBJ databases">
        <authorList>
            <person name="Sun Q."/>
            <person name="Evtushenko L."/>
        </authorList>
    </citation>
    <scope>NUCLEOTIDE SEQUENCE</scope>
    <source>
        <strain evidence="1">VKM B-2935</strain>
    </source>
</reference>
<sequence length="131" mass="15117">MALRSPFGPCLDCWNWQGLRIRCALLPNEPRLLDVHWAQGCELVEHGQLCPWKMSVTTLNLLLDTACDPVLPWHWRSLCLDHVYRSLYAIQHLAQDRAQHSTLNRLRNRLATLQMTPSIAFSELAQGNPYE</sequence>
<keyword evidence="2" id="KW-1185">Reference proteome</keyword>
<gene>
    <name evidence="1" type="ORF">GCM10017655_22880</name>
</gene>
<comment type="caution">
    <text evidence="1">The sequence shown here is derived from an EMBL/GenBank/DDBJ whole genome shotgun (WGS) entry which is preliminary data.</text>
</comment>
<evidence type="ECO:0000313" key="2">
    <source>
        <dbReference type="Proteomes" id="UP001143328"/>
    </source>
</evidence>
<organism evidence="1 2">
    <name type="scientific">Pseudomonas turukhanskensis</name>
    <dbReference type="NCBI Taxonomy" id="1806536"/>
    <lineage>
        <taxon>Bacteria</taxon>
        <taxon>Pseudomonadati</taxon>
        <taxon>Pseudomonadota</taxon>
        <taxon>Gammaproteobacteria</taxon>
        <taxon>Pseudomonadales</taxon>
        <taxon>Pseudomonadaceae</taxon>
        <taxon>Pseudomonas</taxon>
    </lineage>
</organism>
<reference evidence="1" key="1">
    <citation type="journal article" date="2014" name="Int. J. Syst. Evol. Microbiol.">
        <title>Complete genome sequence of Corynebacterium casei LMG S-19264T (=DSM 44701T), isolated from a smear-ripened cheese.</title>
        <authorList>
            <consortium name="US DOE Joint Genome Institute (JGI-PGF)"/>
            <person name="Walter F."/>
            <person name="Albersmeier A."/>
            <person name="Kalinowski J."/>
            <person name="Ruckert C."/>
        </authorList>
    </citation>
    <scope>NUCLEOTIDE SEQUENCE</scope>
    <source>
        <strain evidence="1">VKM B-2935</strain>
    </source>
</reference>
<dbReference type="RefSeq" id="WP_271195417.1">
    <property type="nucleotide sequence ID" value="NZ_BSFN01000005.1"/>
</dbReference>
<protein>
    <recommendedName>
        <fullName evidence="3">FagA protein</fullName>
    </recommendedName>
</protein>
<accession>A0A9W6K6Q1</accession>
<dbReference type="EMBL" id="BSFN01000005">
    <property type="protein sequence ID" value="GLK89226.1"/>
    <property type="molecule type" value="Genomic_DNA"/>
</dbReference>
<dbReference type="Proteomes" id="UP001143328">
    <property type="component" value="Unassembled WGS sequence"/>
</dbReference>
<evidence type="ECO:0008006" key="3">
    <source>
        <dbReference type="Google" id="ProtNLM"/>
    </source>
</evidence>